<protein>
    <submittedName>
        <fullName evidence="3">Thiol reductase thioredoxin</fullName>
    </submittedName>
</protein>
<evidence type="ECO:0000256" key="1">
    <source>
        <dbReference type="ARBA" id="ARBA00003318"/>
    </source>
</evidence>
<feature type="domain" description="Thioredoxin" evidence="2">
    <location>
        <begin position="1"/>
        <end position="105"/>
    </location>
</feature>
<dbReference type="SUPFAM" id="SSF52833">
    <property type="entry name" value="Thioredoxin-like"/>
    <property type="match status" value="1"/>
</dbReference>
<dbReference type="PANTHER" id="PTHR45663">
    <property type="entry name" value="GEO12009P1"/>
    <property type="match status" value="1"/>
</dbReference>
<dbReference type="RefSeq" id="WP_195035292.1">
    <property type="nucleotide sequence ID" value="NZ_JADLRE010000021.1"/>
</dbReference>
<dbReference type="Proteomes" id="UP000807309">
    <property type="component" value="Unassembled WGS sequence"/>
</dbReference>
<reference evidence="3 4" key="1">
    <citation type="submission" date="2020-10" db="EMBL/GenBank/DDBJ databases">
        <title>Identification of Nocardia species via Next-generation sequencing and recognition of intraspecies genetic diversity.</title>
        <authorList>
            <person name="Li P."/>
            <person name="Li P."/>
            <person name="Lu B."/>
        </authorList>
    </citation>
    <scope>NUCLEOTIDE SEQUENCE [LARGE SCALE GENOMIC DNA]</scope>
    <source>
        <strain evidence="3 4">N-11</strain>
    </source>
</reference>
<comment type="function">
    <text evidence="1">Participates in various redox reactions through the reversible oxidation of its active center dithiol to a disulfide and catalyzes dithiol-disulfide exchange reactions.</text>
</comment>
<evidence type="ECO:0000313" key="4">
    <source>
        <dbReference type="Proteomes" id="UP000807309"/>
    </source>
</evidence>
<keyword evidence="4" id="KW-1185">Reference proteome</keyword>
<dbReference type="PANTHER" id="PTHR45663:SF40">
    <property type="entry name" value="THIOREDOXIN 2"/>
    <property type="match status" value="1"/>
</dbReference>
<dbReference type="EMBL" id="JADLRE010000021">
    <property type="protein sequence ID" value="MBF6228391.1"/>
    <property type="molecule type" value="Genomic_DNA"/>
</dbReference>
<dbReference type="PROSITE" id="PS51352">
    <property type="entry name" value="THIOREDOXIN_2"/>
    <property type="match status" value="1"/>
</dbReference>
<comment type="caution">
    <text evidence="3">The sequence shown here is derived from an EMBL/GenBank/DDBJ whole genome shotgun (WGS) entry which is preliminary data.</text>
</comment>
<gene>
    <name evidence="3" type="ORF">IU470_25180</name>
</gene>
<dbReference type="Pfam" id="PF00085">
    <property type="entry name" value="Thioredoxin"/>
    <property type="match status" value="1"/>
</dbReference>
<dbReference type="Gene3D" id="3.40.30.10">
    <property type="entry name" value="Glutaredoxin"/>
    <property type="match status" value="1"/>
</dbReference>
<dbReference type="PRINTS" id="PR00421">
    <property type="entry name" value="THIOREDOXIN"/>
</dbReference>
<evidence type="ECO:0000259" key="2">
    <source>
        <dbReference type="PROSITE" id="PS51352"/>
    </source>
</evidence>
<evidence type="ECO:0000313" key="3">
    <source>
        <dbReference type="EMBL" id="MBF6228391.1"/>
    </source>
</evidence>
<dbReference type="CDD" id="cd02947">
    <property type="entry name" value="TRX_family"/>
    <property type="match status" value="1"/>
</dbReference>
<name>A0ABS0CDH5_9NOCA</name>
<proteinExistence type="predicted"/>
<organism evidence="3 4">
    <name type="scientific">Nocardia abscessus</name>
    <dbReference type="NCBI Taxonomy" id="120957"/>
    <lineage>
        <taxon>Bacteria</taxon>
        <taxon>Bacillati</taxon>
        <taxon>Actinomycetota</taxon>
        <taxon>Actinomycetes</taxon>
        <taxon>Mycobacteriales</taxon>
        <taxon>Nocardiaceae</taxon>
        <taxon>Nocardia</taxon>
    </lineage>
</organism>
<dbReference type="InterPro" id="IPR036249">
    <property type="entry name" value="Thioredoxin-like_sf"/>
</dbReference>
<accession>A0ABS0CDH5</accession>
<sequence>MPTITLTQHNFDSVVTSNPIVLVDWWAGWCGPCQRFAPVYEASADRHPEIVHGKVDTEAEPALSATARVTQYPTLMAFREGVLVYSEAGALAADALEDLVQQILWLDMDQVRRELAQRSDAGQLAAAGAPGAAYRAGLAPGTPRYGWPGL</sequence>
<dbReference type="InterPro" id="IPR013766">
    <property type="entry name" value="Thioredoxin_domain"/>
</dbReference>